<dbReference type="OrthoDB" id="3039123at2759"/>
<evidence type="ECO:0000313" key="9">
    <source>
        <dbReference type="EMBL" id="OCF22716.1"/>
    </source>
</evidence>
<evidence type="ECO:0000313" key="11">
    <source>
        <dbReference type="Proteomes" id="UP000092730"/>
    </source>
</evidence>
<dbReference type="EC" id="3.1.1.-" evidence="8"/>
<evidence type="ECO:0000256" key="5">
    <source>
        <dbReference type="ARBA" id="ARBA00022801"/>
    </source>
</evidence>
<dbReference type="PANTHER" id="PTHR33938">
    <property type="entry name" value="FERULOYL ESTERASE B-RELATED"/>
    <property type="match status" value="1"/>
</dbReference>
<keyword evidence="2" id="KW-0719">Serine esterase</keyword>
<evidence type="ECO:0000256" key="7">
    <source>
        <dbReference type="ARBA" id="ARBA00023157"/>
    </source>
</evidence>
<sequence length="589" mass="63478">MPNLSTSARASSLVSLASRSSSNLTDLCTPSNVQSLLPSNGTLLGIYFIPDSVTASVATEGSATDMAGMMKRESAQYCNVTFAYTHPGSGDQVKVKYALPDPSDFKNRFYLGGGGGYSLSSSATGGLAYGAVSGATDAGYDAFNYSYDEKALYGNGSINWHAAHMFGYQALGELTKIGKSFTPGFYGLEDDTKIYTYFSGCSDGGREAMSQVQRWGAEYDGVVAGAPAFRFAQQQVQHVVPAAIEAMANYYPPPCALDKIVNATIAACDPLDGRTDGVISRSDLCKLNFNLSSIVGEAYYCAATTSSSLGFGFSKRQEGRASSTTPEQSGIVTVEDVAIAQAVYDGLFNSKGERAYLSWQIGAELSDAATIYDNTTGSWGLSIPSTGGLYVRKFVELLDLDKIDNLDGITNDQLVQWMDIGFKRFYDSLQTTYTELNPFKKTGGKLIHYHGEADPSIPAGSSVHYRQAVRNNMYYDLSDAEAEAALDDWYQFYLVPGAAHCGANSLQPGPYPSADELLDQIIDWVENGNAPTGLNATVNSGVYSGETQFLCQWPTRPLWSSNTSFDCVSDTASIDSWTYDFPAFHQQVN</sequence>
<evidence type="ECO:0000313" key="10">
    <source>
        <dbReference type="EMBL" id="WVW86522.1"/>
    </source>
</evidence>
<dbReference type="GO" id="GO:0030600">
    <property type="term" value="F:feruloyl esterase activity"/>
    <property type="evidence" value="ECO:0007669"/>
    <property type="project" value="UniProtKB-ARBA"/>
</dbReference>
<keyword evidence="11" id="KW-1185">Reference proteome</keyword>
<evidence type="ECO:0000256" key="2">
    <source>
        <dbReference type="ARBA" id="ARBA00022487"/>
    </source>
</evidence>
<reference evidence="9" key="1">
    <citation type="submission" date="2013-07" db="EMBL/GenBank/DDBJ databases">
        <title>The Genome Sequence of Cryptococcus bestiolae CBS10118.</title>
        <authorList>
            <consortium name="The Broad Institute Genome Sequencing Platform"/>
            <person name="Cuomo C."/>
            <person name="Litvintseva A."/>
            <person name="Chen Y."/>
            <person name="Heitman J."/>
            <person name="Sun S."/>
            <person name="Springer D."/>
            <person name="Dromer F."/>
            <person name="Young S.K."/>
            <person name="Zeng Q."/>
            <person name="Gargeya S."/>
            <person name="Fitzgerald M."/>
            <person name="Abouelleil A."/>
            <person name="Alvarado L."/>
            <person name="Berlin A.M."/>
            <person name="Chapman S.B."/>
            <person name="Dewar J."/>
            <person name="Goldberg J."/>
            <person name="Griggs A."/>
            <person name="Gujja S."/>
            <person name="Hansen M."/>
            <person name="Howarth C."/>
            <person name="Imamovic A."/>
            <person name="Larimer J."/>
            <person name="McCowan C."/>
            <person name="Murphy C."/>
            <person name="Pearson M."/>
            <person name="Priest M."/>
            <person name="Roberts A."/>
            <person name="Saif S."/>
            <person name="Shea T."/>
            <person name="Sykes S."/>
            <person name="Wortman J."/>
            <person name="Nusbaum C."/>
            <person name="Birren B."/>
        </authorList>
    </citation>
    <scope>NUCLEOTIDE SEQUENCE [LARGE SCALE GENOMIC DNA]</scope>
    <source>
        <strain evidence="9">CBS 10118</strain>
    </source>
</reference>
<dbReference type="KEGG" id="kbi:30211455"/>
<dbReference type="Proteomes" id="UP000092730">
    <property type="component" value="Chromosome 7"/>
</dbReference>
<organism evidence="9">
    <name type="scientific">Kwoniella bestiolae CBS 10118</name>
    <dbReference type="NCBI Taxonomy" id="1296100"/>
    <lineage>
        <taxon>Eukaryota</taxon>
        <taxon>Fungi</taxon>
        <taxon>Dikarya</taxon>
        <taxon>Basidiomycota</taxon>
        <taxon>Agaricomycotina</taxon>
        <taxon>Tremellomycetes</taxon>
        <taxon>Tremellales</taxon>
        <taxon>Cryptococcaceae</taxon>
        <taxon>Kwoniella</taxon>
    </lineage>
</organism>
<evidence type="ECO:0000256" key="6">
    <source>
        <dbReference type="ARBA" id="ARBA00022837"/>
    </source>
</evidence>
<dbReference type="AlphaFoldDB" id="A0A1B9FVC1"/>
<reference evidence="9" key="3">
    <citation type="submission" date="2014-01" db="EMBL/GenBank/DDBJ databases">
        <title>Evolution of pathogenesis and genome organization in the Tremellales.</title>
        <authorList>
            <person name="Cuomo C."/>
            <person name="Litvintseva A."/>
            <person name="Heitman J."/>
            <person name="Chen Y."/>
            <person name="Sun S."/>
            <person name="Springer D."/>
            <person name="Dromer F."/>
            <person name="Young S."/>
            <person name="Zeng Q."/>
            <person name="Chapman S."/>
            <person name="Gujja S."/>
            <person name="Saif S."/>
            <person name="Birren B."/>
        </authorList>
    </citation>
    <scope>NUCLEOTIDE SEQUENCE</scope>
    <source>
        <strain evidence="9">CBS 10118</strain>
    </source>
</reference>
<dbReference type="EMBL" id="KI894024">
    <property type="protein sequence ID" value="OCF22716.1"/>
    <property type="molecule type" value="Genomic_DNA"/>
</dbReference>
<dbReference type="GO" id="GO:0046872">
    <property type="term" value="F:metal ion binding"/>
    <property type="evidence" value="ECO:0007669"/>
    <property type="project" value="UniProtKB-KW"/>
</dbReference>
<dbReference type="InterPro" id="IPR011118">
    <property type="entry name" value="Tannase/feruloyl_esterase"/>
</dbReference>
<name>A0A1B9FVC1_9TREE</name>
<proteinExistence type="inferred from homology"/>
<keyword evidence="3" id="KW-0479">Metal-binding</keyword>
<protein>
    <recommendedName>
        <fullName evidence="8">Carboxylic ester hydrolase</fullName>
        <ecNumber evidence="8">3.1.1.-</ecNumber>
    </recommendedName>
</protein>
<keyword evidence="6" id="KW-0106">Calcium</keyword>
<keyword evidence="4" id="KW-0732">Signal</keyword>
<dbReference type="InterPro" id="IPR029058">
    <property type="entry name" value="AB_hydrolase_fold"/>
</dbReference>
<evidence type="ECO:0000256" key="1">
    <source>
        <dbReference type="ARBA" id="ARBA00006249"/>
    </source>
</evidence>
<dbReference type="SUPFAM" id="SSF53474">
    <property type="entry name" value="alpha/beta-Hydrolases"/>
    <property type="match status" value="1"/>
</dbReference>
<gene>
    <name evidence="9" type="ORF">I302_07056</name>
    <name evidence="10" type="ORF">I302_108571</name>
</gene>
<dbReference type="PANTHER" id="PTHR33938:SF7">
    <property type="entry name" value="CARBOXYLIC ESTER HYDROLASE"/>
    <property type="match status" value="1"/>
</dbReference>
<evidence type="ECO:0000256" key="8">
    <source>
        <dbReference type="RuleBase" id="RU361238"/>
    </source>
</evidence>
<reference evidence="10" key="2">
    <citation type="submission" date="2013-07" db="EMBL/GenBank/DDBJ databases">
        <authorList>
            <consortium name="The Broad Institute Genome Sequencing Platform"/>
            <person name="Cuomo C."/>
            <person name="Litvintseva A."/>
            <person name="Chen Y."/>
            <person name="Heitman J."/>
            <person name="Sun S."/>
            <person name="Springer D."/>
            <person name="Dromer F."/>
            <person name="Young S.K."/>
            <person name="Zeng Q."/>
            <person name="Gargeya S."/>
            <person name="Fitzgerald M."/>
            <person name="Abouelleil A."/>
            <person name="Alvarado L."/>
            <person name="Berlin A.M."/>
            <person name="Chapman S.B."/>
            <person name="Dewar J."/>
            <person name="Goldberg J."/>
            <person name="Griggs A."/>
            <person name="Gujja S."/>
            <person name="Hansen M."/>
            <person name="Howarth C."/>
            <person name="Imamovic A."/>
            <person name="Larimer J."/>
            <person name="McCowan C."/>
            <person name="Murphy C."/>
            <person name="Pearson M."/>
            <person name="Priest M."/>
            <person name="Roberts A."/>
            <person name="Saif S."/>
            <person name="Shea T."/>
            <person name="Sykes S."/>
            <person name="Wortman J."/>
            <person name="Nusbaum C."/>
            <person name="Birren B."/>
        </authorList>
    </citation>
    <scope>NUCLEOTIDE SEQUENCE</scope>
    <source>
        <strain evidence="10">CBS 10118</strain>
    </source>
</reference>
<evidence type="ECO:0000256" key="3">
    <source>
        <dbReference type="ARBA" id="ARBA00022723"/>
    </source>
</evidence>
<evidence type="ECO:0000256" key="4">
    <source>
        <dbReference type="ARBA" id="ARBA00022729"/>
    </source>
</evidence>
<dbReference type="Pfam" id="PF07519">
    <property type="entry name" value="Tannase"/>
    <property type="match status" value="1"/>
</dbReference>
<dbReference type="EMBL" id="CP144547">
    <property type="protein sequence ID" value="WVW86522.1"/>
    <property type="molecule type" value="Genomic_DNA"/>
</dbReference>
<dbReference type="GeneID" id="30211455"/>
<reference evidence="10" key="4">
    <citation type="submission" date="2024-02" db="EMBL/GenBank/DDBJ databases">
        <title>Comparative genomics of Cryptococcus and Kwoniella reveals pathogenesis evolution and contrasting modes of karyotype evolution via chromosome fusion or intercentromeric recombination.</title>
        <authorList>
            <person name="Coelho M.A."/>
            <person name="David-Palma M."/>
            <person name="Shea T."/>
            <person name="Bowers K."/>
            <person name="McGinley-Smith S."/>
            <person name="Mohammad A.W."/>
            <person name="Gnirke A."/>
            <person name="Yurkov A.M."/>
            <person name="Nowrousian M."/>
            <person name="Sun S."/>
            <person name="Cuomo C.A."/>
            <person name="Heitman J."/>
        </authorList>
    </citation>
    <scope>NUCLEOTIDE SEQUENCE</scope>
    <source>
        <strain evidence="10">CBS 10118</strain>
    </source>
</reference>
<dbReference type="RefSeq" id="XP_019043786.1">
    <property type="nucleotide sequence ID" value="XM_019193663.1"/>
</dbReference>
<comment type="similarity">
    <text evidence="1 8">Belongs to the tannase family.</text>
</comment>
<keyword evidence="5 8" id="KW-0378">Hydrolase</keyword>
<keyword evidence="7" id="KW-1015">Disulfide bond</keyword>
<dbReference type="VEuPathDB" id="FungiDB:I302_07056"/>
<accession>A0A1B9FVC1</accession>